<dbReference type="Proteomes" id="UP001428817">
    <property type="component" value="Unassembled WGS sequence"/>
</dbReference>
<gene>
    <name evidence="1" type="ORF">GCM10023321_60380</name>
</gene>
<keyword evidence="2" id="KW-1185">Reference proteome</keyword>
<reference evidence="2" key="1">
    <citation type="journal article" date="2019" name="Int. J. Syst. Evol. Microbiol.">
        <title>The Global Catalogue of Microorganisms (GCM) 10K type strain sequencing project: providing services to taxonomists for standard genome sequencing and annotation.</title>
        <authorList>
            <consortium name="The Broad Institute Genomics Platform"/>
            <consortium name="The Broad Institute Genome Sequencing Center for Infectious Disease"/>
            <person name="Wu L."/>
            <person name="Ma J."/>
        </authorList>
    </citation>
    <scope>NUCLEOTIDE SEQUENCE [LARGE SCALE GENOMIC DNA]</scope>
    <source>
        <strain evidence="2">JCM 18303</strain>
    </source>
</reference>
<sequence>MDGSAWAGLPRLGRGRCGSFVARLEWSAAARRPLRFHDQQALTVVSAVRNRAERLMIINFMVIRTPGSPGGPENDRYVLMTMKQAPEPHHSSLWLRKGDTIGVRSSDNPHHVPLTKRK</sequence>
<evidence type="ECO:0000313" key="1">
    <source>
        <dbReference type="EMBL" id="GAA5167514.1"/>
    </source>
</evidence>
<proteinExistence type="predicted"/>
<organism evidence="1 2">
    <name type="scientific">Pseudonocardia eucalypti</name>
    <dbReference type="NCBI Taxonomy" id="648755"/>
    <lineage>
        <taxon>Bacteria</taxon>
        <taxon>Bacillati</taxon>
        <taxon>Actinomycetota</taxon>
        <taxon>Actinomycetes</taxon>
        <taxon>Pseudonocardiales</taxon>
        <taxon>Pseudonocardiaceae</taxon>
        <taxon>Pseudonocardia</taxon>
    </lineage>
</organism>
<dbReference type="EMBL" id="BAABJP010000037">
    <property type="protein sequence ID" value="GAA5167514.1"/>
    <property type="molecule type" value="Genomic_DNA"/>
</dbReference>
<name>A0ABP9QUF9_9PSEU</name>
<comment type="caution">
    <text evidence="1">The sequence shown here is derived from an EMBL/GenBank/DDBJ whole genome shotgun (WGS) entry which is preliminary data.</text>
</comment>
<accession>A0ABP9QUF9</accession>
<protein>
    <submittedName>
        <fullName evidence="1">Uncharacterized protein</fullName>
    </submittedName>
</protein>
<evidence type="ECO:0000313" key="2">
    <source>
        <dbReference type="Proteomes" id="UP001428817"/>
    </source>
</evidence>